<proteinExistence type="predicted"/>
<organism evidence="2 3">
    <name type="scientific">Rhodopirellula europaea 6C</name>
    <dbReference type="NCBI Taxonomy" id="1263867"/>
    <lineage>
        <taxon>Bacteria</taxon>
        <taxon>Pseudomonadati</taxon>
        <taxon>Planctomycetota</taxon>
        <taxon>Planctomycetia</taxon>
        <taxon>Pirellulales</taxon>
        <taxon>Pirellulaceae</taxon>
        <taxon>Rhodopirellula</taxon>
    </lineage>
</organism>
<sequence length="1091" mass="119151">MGQGETNARTTWRNDFGRDVWRPFCDPFAIAVWRCLVGFVVCSFGVTDALAQTSEKIVVLPRFGTPSCELNESVIRFRIESEVDSTDDESTSVDGPVGQLTLSGRLDIRSADTNDLIGQVAISPDTVSEPITITQPGIYDVQMRVPRDHSGWQRWLRLDSLTESDATDVVRSWTVVALPENKPTEAASNKSNVGKSNAGKLAAKKIPTRQVMTHVDVPTLRSWCSTATAEASEEERSLLSWKWRSEGAPLSQDAMIWQARLKCVKREIKAIREQGVDGIVLPIATVSPSDPSETETNDFHPTDDALLVRLAAEEMVQADGQVWLEPPRLPCGAPVDELVGIWNQFWGDGRATGFVVRWQSDTIHCRQCGHHHGTDALLPIIADLNDQHLILVENATADSSSTEDANQIAAEVPSLQQALTEIRSSQSERAIGQVWLLRDQRRQPPPRLSSHFQVVDGGAFGPADAVWLGHRKSATTELSSSFSHDAALTEEMDEQWIRWWDGVSASGKQSSVLSASRFVLADLEMLDTSSGVAACHAWKNWSDELSLVSAEASAGKQKSIDGLVTVATHSASQSLVLVNRAPWSMSITLTTTEATNWSKDAGDDAGRLTLTVPEQTPLGARLKLPPGQMVICRSESPLPRNLAWTGYVSDPATMIPRITEQVTMVVEHVGLLSELDRLPRSLNVTPEANDTQGAPARSSIDRWNPGRVIQASTTLLRSPKPSAPQPKLKTPESLLTNGGFEQKSLTDASTRLGIPNWMHAQHPADAVKLDPRSAFRGEQSVRLAARDSSGTQAWLISKNIATPNAGRVAISMALRGFREPSKEVAKPSESTSPIGNPVSRNSAWAQANQPGTGNLARTNANEKQSNTLTLRVALEGSLDGQPCRHSREVEVPVDGKWQDSTVVLEWLNIDVENTRDLRVTIDNLSDGIIWVDDVFVTDWFASRSERAEIQSLAYLAVQGLQRDDIKAPAQLLNQFWAKQLLQFAKRRSTDPRRAEVNRPLVEPGFSGATATTVSATPRTFGAADRGASLAAVNTAGLSATSPLFNNMPAQKPDGERPPVEPANSPPVVDSPMQNNGVTDRIRNWLPQSLRF</sequence>
<protein>
    <submittedName>
        <fullName evidence="2">Uncharacterized protein</fullName>
    </submittedName>
</protein>
<feature type="compositionally biased region" description="Polar residues" evidence="1">
    <location>
        <begin position="683"/>
        <end position="692"/>
    </location>
</feature>
<accession>M2B739</accession>
<feature type="region of interest" description="Disordered" evidence="1">
    <location>
        <begin position="683"/>
        <end position="704"/>
    </location>
</feature>
<dbReference type="Proteomes" id="UP000011529">
    <property type="component" value="Unassembled WGS sequence"/>
</dbReference>
<reference evidence="2" key="1">
    <citation type="submission" date="2012-11" db="EMBL/GenBank/DDBJ databases">
        <title>Permanent draft genomes of Rhodopirellula europaea strain SH398 and 6C.</title>
        <authorList>
            <person name="Richter M."/>
            <person name="Richter-Heitmann T."/>
            <person name="Frank C."/>
            <person name="Harder J."/>
            <person name="Glockner F.O."/>
        </authorList>
    </citation>
    <scope>NUCLEOTIDE SEQUENCE</scope>
    <source>
        <strain evidence="2">6C</strain>
    </source>
</reference>
<gene>
    <name evidence="2" type="ORF">RE6C_01712</name>
</gene>
<feature type="region of interest" description="Disordered" evidence="1">
    <location>
        <begin position="819"/>
        <end position="858"/>
    </location>
</feature>
<evidence type="ECO:0000313" key="2">
    <source>
        <dbReference type="EMBL" id="EMB17533.1"/>
    </source>
</evidence>
<evidence type="ECO:0000313" key="3">
    <source>
        <dbReference type="Proteomes" id="UP000011529"/>
    </source>
</evidence>
<feature type="region of interest" description="Disordered" evidence="1">
    <location>
        <begin position="1042"/>
        <end position="1078"/>
    </location>
</feature>
<feature type="region of interest" description="Disordered" evidence="1">
    <location>
        <begin position="717"/>
        <end position="738"/>
    </location>
</feature>
<evidence type="ECO:0000256" key="1">
    <source>
        <dbReference type="SAM" id="MobiDB-lite"/>
    </source>
</evidence>
<keyword evidence="3" id="KW-1185">Reference proteome</keyword>
<reference evidence="2" key="2">
    <citation type="journal article" date="2013" name="Mar. Genomics">
        <title>Expression of sulfatases in Rhodopirellula baltica and the diversity of sulfatases in the genus Rhodopirellula.</title>
        <authorList>
            <person name="Wegner C.E."/>
            <person name="Richter-Heitmann T."/>
            <person name="Klindworth A."/>
            <person name="Klockow C."/>
            <person name="Richter M."/>
            <person name="Achstetter T."/>
            <person name="Glockner F.O."/>
            <person name="Harder J."/>
        </authorList>
    </citation>
    <scope>NUCLEOTIDE SEQUENCE [LARGE SCALE GENOMIC DNA]</scope>
    <source>
        <strain evidence="2">6C</strain>
    </source>
</reference>
<feature type="compositionally biased region" description="Polar residues" evidence="1">
    <location>
        <begin position="828"/>
        <end position="858"/>
    </location>
</feature>
<comment type="caution">
    <text evidence="2">The sequence shown here is derived from an EMBL/GenBank/DDBJ whole genome shotgun (WGS) entry which is preliminary data.</text>
</comment>
<dbReference type="PATRIC" id="fig|1263867.3.peg.1819"/>
<name>M2B739_9BACT</name>
<dbReference type="AlphaFoldDB" id="M2B739"/>
<dbReference type="EMBL" id="ANMO01000095">
    <property type="protein sequence ID" value="EMB17533.1"/>
    <property type="molecule type" value="Genomic_DNA"/>
</dbReference>